<feature type="compositionally biased region" description="Basic residues" evidence="1">
    <location>
        <begin position="52"/>
        <end position="61"/>
    </location>
</feature>
<keyword evidence="3" id="KW-1185">Reference proteome</keyword>
<dbReference type="Proteomes" id="UP001140949">
    <property type="component" value="Unassembled WGS sequence"/>
</dbReference>
<sequence length="278" mass="30349">MEGEREGWGKVKGGFTWADGAGGWRALGGGSTRGKEVLEEGERGGNGWSERRRIRGRRGRRTPVEAVARPAELGLPEEGGGGAGCGARRSWVLHRGWSPIEEVGEVGGARRLLRRGRHGGSRPSSAAGSWVAHAGAIARLLAGGHVVGGRRGRGVPDLRGHDERPARRRRWKPRGGRRPWRGGAGGWPRVRWICVGDDRRRRWRSARHAAGMSGRCLAGWAVTVGTETSIGTFFSLICWWLTFDDGDQSAGFFQWWYCRDMMGGGRRGDGDGDPVRLV</sequence>
<comment type="caution">
    <text evidence="2">The sequence shown here is derived from an EMBL/GenBank/DDBJ whole genome shotgun (WGS) entry which is preliminary data.</text>
</comment>
<gene>
    <name evidence="2" type="ORF">M6B38_122615</name>
</gene>
<name>A0AAX6H3A6_IRIPA</name>
<evidence type="ECO:0000313" key="2">
    <source>
        <dbReference type="EMBL" id="KAJ6835282.1"/>
    </source>
</evidence>
<feature type="region of interest" description="Disordered" evidence="1">
    <location>
        <begin position="19"/>
        <end position="63"/>
    </location>
</feature>
<feature type="compositionally biased region" description="Basic and acidic residues" evidence="1">
    <location>
        <begin position="33"/>
        <end position="43"/>
    </location>
</feature>
<proteinExistence type="predicted"/>
<dbReference type="EMBL" id="JANAVB010013531">
    <property type="protein sequence ID" value="KAJ6835282.1"/>
    <property type="molecule type" value="Genomic_DNA"/>
</dbReference>
<evidence type="ECO:0000256" key="1">
    <source>
        <dbReference type="SAM" id="MobiDB-lite"/>
    </source>
</evidence>
<accession>A0AAX6H3A6</accession>
<reference evidence="2" key="1">
    <citation type="journal article" date="2023" name="GigaByte">
        <title>Genome assembly of the bearded iris, Iris pallida Lam.</title>
        <authorList>
            <person name="Bruccoleri R.E."/>
            <person name="Oakeley E.J."/>
            <person name="Faust A.M.E."/>
            <person name="Altorfer M."/>
            <person name="Dessus-Babus S."/>
            <person name="Burckhardt D."/>
            <person name="Oertli M."/>
            <person name="Naumann U."/>
            <person name="Petersen F."/>
            <person name="Wong J."/>
        </authorList>
    </citation>
    <scope>NUCLEOTIDE SEQUENCE</scope>
    <source>
        <strain evidence="2">GSM-AAB239-AS_SAM_17_03QT</strain>
    </source>
</reference>
<feature type="region of interest" description="Disordered" evidence="1">
    <location>
        <begin position="152"/>
        <end position="180"/>
    </location>
</feature>
<protein>
    <submittedName>
        <fullName evidence="2">Basic proline-rich protein-like</fullName>
    </submittedName>
</protein>
<reference evidence="2" key="2">
    <citation type="submission" date="2023-04" db="EMBL/GenBank/DDBJ databases">
        <authorList>
            <person name="Bruccoleri R.E."/>
            <person name="Oakeley E.J."/>
            <person name="Faust A.-M."/>
            <person name="Dessus-Babus S."/>
            <person name="Altorfer M."/>
            <person name="Burckhardt D."/>
            <person name="Oertli M."/>
            <person name="Naumann U."/>
            <person name="Petersen F."/>
            <person name="Wong J."/>
        </authorList>
    </citation>
    <scope>NUCLEOTIDE SEQUENCE</scope>
    <source>
        <strain evidence="2">GSM-AAB239-AS_SAM_17_03QT</strain>
        <tissue evidence="2">Leaf</tissue>
    </source>
</reference>
<feature type="compositionally biased region" description="Basic residues" evidence="1">
    <location>
        <begin position="166"/>
        <end position="180"/>
    </location>
</feature>
<evidence type="ECO:0000313" key="3">
    <source>
        <dbReference type="Proteomes" id="UP001140949"/>
    </source>
</evidence>
<dbReference type="AlphaFoldDB" id="A0AAX6H3A6"/>
<feature type="compositionally biased region" description="Basic and acidic residues" evidence="1">
    <location>
        <begin position="154"/>
        <end position="165"/>
    </location>
</feature>
<feature type="compositionally biased region" description="Gly residues" evidence="1">
    <location>
        <begin position="20"/>
        <end position="32"/>
    </location>
</feature>
<organism evidence="2 3">
    <name type="scientific">Iris pallida</name>
    <name type="common">Sweet iris</name>
    <dbReference type="NCBI Taxonomy" id="29817"/>
    <lineage>
        <taxon>Eukaryota</taxon>
        <taxon>Viridiplantae</taxon>
        <taxon>Streptophyta</taxon>
        <taxon>Embryophyta</taxon>
        <taxon>Tracheophyta</taxon>
        <taxon>Spermatophyta</taxon>
        <taxon>Magnoliopsida</taxon>
        <taxon>Liliopsida</taxon>
        <taxon>Asparagales</taxon>
        <taxon>Iridaceae</taxon>
        <taxon>Iridoideae</taxon>
        <taxon>Irideae</taxon>
        <taxon>Iris</taxon>
    </lineage>
</organism>